<evidence type="ECO:0000313" key="2">
    <source>
        <dbReference type="Proteomes" id="UP000266723"/>
    </source>
</evidence>
<dbReference type="EMBL" id="QGKV02000759">
    <property type="protein sequence ID" value="KAF3562603.1"/>
    <property type="molecule type" value="Genomic_DNA"/>
</dbReference>
<name>A0ABQ7CSJ9_BRACR</name>
<evidence type="ECO:0000313" key="1">
    <source>
        <dbReference type="EMBL" id="KAF3562603.1"/>
    </source>
</evidence>
<reference evidence="1 2" key="1">
    <citation type="journal article" date="2020" name="BMC Genomics">
        <title>Intraspecific diversification of the crop wild relative Brassica cretica Lam. using demographic model selection.</title>
        <authorList>
            <person name="Kioukis A."/>
            <person name="Michalopoulou V.A."/>
            <person name="Briers L."/>
            <person name="Pirintsos S."/>
            <person name="Studholme D.J."/>
            <person name="Pavlidis P."/>
            <person name="Sarris P.F."/>
        </authorList>
    </citation>
    <scope>NUCLEOTIDE SEQUENCE [LARGE SCALE GENOMIC DNA]</scope>
    <source>
        <strain evidence="2">cv. PFS-1207/04</strain>
    </source>
</reference>
<gene>
    <name evidence="1" type="ORF">DY000_02013812</name>
</gene>
<accession>A0ABQ7CSJ9</accession>
<comment type="caution">
    <text evidence="1">The sequence shown here is derived from an EMBL/GenBank/DDBJ whole genome shotgun (WGS) entry which is preliminary data.</text>
</comment>
<protein>
    <submittedName>
        <fullName evidence="1">Uncharacterized protein</fullName>
    </submittedName>
</protein>
<organism evidence="1 2">
    <name type="scientific">Brassica cretica</name>
    <name type="common">Mustard</name>
    <dbReference type="NCBI Taxonomy" id="69181"/>
    <lineage>
        <taxon>Eukaryota</taxon>
        <taxon>Viridiplantae</taxon>
        <taxon>Streptophyta</taxon>
        <taxon>Embryophyta</taxon>
        <taxon>Tracheophyta</taxon>
        <taxon>Spermatophyta</taxon>
        <taxon>Magnoliopsida</taxon>
        <taxon>eudicotyledons</taxon>
        <taxon>Gunneridae</taxon>
        <taxon>Pentapetalae</taxon>
        <taxon>rosids</taxon>
        <taxon>malvids</taxon>
        <taxon>Brassicales</taxon>
        <taxon>Brassicaceae</taxon>
        <taxon>Brassiceae</taxon>
        <taxon>Brassica</taxon>
    </lineage>
</organism>
<dbReference type="Proteomes" id="UP000266723">
    <property type="component" value="Unassembled WGS sequence"/>
</dbReference>
<keyword evidence="2" id="KW-1185">Reference proteome</keyword>
<sequence length="82" mass="8834">MMSLVEFRGRDEPVLYGCALQHGSCRGHHQAAEHGRVLSVPNGVLGSESADRLCPQCTRGRAAPLHLIYSTPSSPLILLKPS</sequence>
<proteinExistence type="predicted"/>